<dbReference type="InterPro" id="IPR053825">
    <property type="entry name" value="DUF7009"/>
</dbReference>
<comment type="caution">
    <text evidence="1">The sequence shown here is derived from an EMBL/GenBank/DDBJ whole genome shotgun (WGS) entry which is preliminary data.</text>
</comment>
<proteinExistence type="predicted"/>
<sequence length="123" mass="14306">MKIRIRDNSVRLRLTKTDIRNLRDNHLVSSKTEFSQVEIFEYELRSDTAYTEISAKFKEGKITIQIPLRDAEILTETEEITIRGTQNNGMDSQLSLLIEKDLECIDATDEDQSDMYENKKSIC</sequence>
<dbReference type="Proteomes" id="UP001297092">
    <property type="component" value="Unassembled WGS sequence"/>
</dbReference>
<protein>
    <recommendedName>
        <fullName evidence="3">SHSP domain-containing protein</fullName>
    </recommendedName>
</protein>
<evidence type="ECO:0000313" key="1">
    <source>
        <dbReference type="EMBL" id="MBT0606723.1"/>
    </source>
</evidence>
<dbReference type="Pfam" id="PF22668">
    <property type="entry name" value="DUF7009"/>
    <property type="match status" value="1"/>
</dbReference>
<gene>
    <name evidence="1" type="ORF">KIV10_00875</name>
</gene>
<accession>A0ABS5S167</accession>
<organism evidence="1 2">
    <name type="scientific">Aequorivita echinoideorum</name>
    <dbReference type="NCBI Taxonomy" id="1549647"/>
    <lineage>
        <taxon>Bacteria</taxon>
        <taxon>Pseudomonadati</taxon>
        <taxon>Bacteroidota</taxon>
        <taxon>Flavobacteriia</taxon>
        <taxon>Flavobacteriales</taxon>
        <taxon>Flavobacteriaceae</taxon>
        <taxon>Aequorivita</taxon>
    </lineage>
</organism>
<reference evidence="1 2" key="1">
    <citation type="submission" date="2021-05" db="EMBL/GenBank/DDBJ databases">
        <title>Aequorivita echinoideorum JCM 30378 genome.</title>
        <authorList>
            <person name="Zhang H."/>
            <person name="Li C."/>
        </authorList>
    </citation>
    <scope>NUCLEOTIDE SEQUENCE [LARGE SCALE GENOMIC DNA]</scope>
    <source>
        <strain evidence="1 2">JCM30378</strain>
    </source>
</reference>
<dbReference type="EMBL" id="JAHCTB010000001">
    <property type="protein sequence ID" value="MBT0606723.1"/>
    <property type="molecule type" value="Genomic_DNA"/>
</dbReference>
<evidence type="ECO:0008006" key="3">
    <source>
        <dbReference type="Google" id="ProtNLM"/>
    </source>
</evidence>
<dbReference type="RefSeq" id="WP_214111602.1">
    <property type="nucleotide sequence ID" value="NZ_JAHCTB010000001.1"/>
</dbReference>
<keyword evidence="2" id="KW-1185">Reference proteome</keyword>
<evidence type="ECO:0000313" key="2">
    <source>
        <dbReference type="Proteomes" id="UP001297092"/>
    </source>
</evidence>
<name>A0ABS5S167_9FLAO</name>